<accession>A0ABT6BLH2</accession>
<reference evidence="2 3" key="1">
    <citation type="submission" date="2023-03" db="EMBL/GenBank/DDBJ databases">
        <title>Genome sequencing of Aquirufa.</title>
        <authorList>
            <person name="Pitt A."/>
            <person name="Hahn M.W."/>
        </authorList>
    </citation>
    <scope>NUCLEOTIDE SEQUENCE [LARGE SCALE GENOMIC DNA]</scope>
    <source>
        <strain evidence="2 3">WAEICH-18A</strain>
    </source>
</reference>
<dbReference type="InterPro" id="IPR025388">
    <property type="entry name" value="Alginate_export_dom"/>
</dbReference>
<protein>
    <submittedName>
        <fullName evidence="2">Alginate export family protein</fullName>
    </submittedName>
</protein>
<keyword evidence="3" id="KW-1185">Reference proteome</keyword>
<dbReference type="RefSeq" id="WP_276344535.1">
    <property type="nucleotide sequence ID" value="NZ_JARJOW010000006.1"/>
</dbReference>
<proteinExistence type="predicted"/>
<dbReference type="Proteomes" id="UP001321344">
    <property type="component" value="Unassembled WGS sequence"/>
</dbReference>
<dbReference type="Gene3D" id="2.40.160.10">
    <property type="entry name" value="Porin"/>
    <property type="match status" value="1"/>
</dbReference>
<dbReference type="EMBL" id="JARJOW010000006">
    <property type="protein sequence ID" value="MDF5691188.1"/>
    <property type="molecule type" value="Genomic_DNA"/>
</dbReference>
<organism evidence="2 3">
    <name type="scientific">Aquirufa aurantiipilula</name>
    <dbReference type="NCBI Taxonomy" id="2696561"/>
    <lineage>
        <taxon>Bacteria</taxon>
        <taxon>Pseudomonadati</taxon>
        <taxon>Bacteroidota</taxon>
        <taxon>Cytophagia</taxon>
        <taxon>Cytophagales</taxon>
        <taxon>Flectobacillaceae</taxon>
        <taxon>Aquirufa</taxon>
    </lineage>
</organism>
<evidence type="ECO:0000313" key="3">
    <source>
        <dbReference type="Proteomes" id="UP001321344"/>
    </source>
</evidence>
<dbReference type="Pfam" id="PF13372">
    <property type="entry name" value="Alginate_exp"/>
    <property type="match status" value="1"/>
</dbReference>
<comment type="caution">
    <text evidence="2">The sequence shown here is derived from an EMBL/GenBank/DDBJ whole genome shotgun (WGS) entry which is preliminary data.</text>
</comment>
<gene>
    <name evidence="2" type="ORF">PQG43_09950</name>
</gene>
<sequence>MKKSLFIFLFLLGLFLPKVLAQNIARMRQDDNFSYLKLDTNRFKTWDESLKYLPFVKGSTISFGGEWREQYQSYTHVNFGDVPDNFTSENPHQIMHRVMLHANWEWSPKFRVFAQLNNTLRFLNDNPITSTLDQNALSLHQAFLEWNIHPNLSIRLGRQEYTWGVERLMALKEGPNTRQPYYGATVKWIDGNQKIDAFIANPIKQNTGVFDDVRSSEVVAGTIWNHTFSKKRDFFDVYYFFMESSLREYYLKKGFEARNTLGTRWYSEKKTFNYDLEVAGQWGHFNDLSIQAFLFVYDFNYEMKRHFFLGFSGNWVPGDVSNHDLQLNTFNTLYSRPPFGQTVSLNITNTLNISPYIRFSDNHKWMTTLRASLVQRASLRDGIFTPNMSALLPVLGRQIESNASGVADIFALDANYFANKHLTFQFELGYCKAGNYLKETGPGKDVHYFATRAAYKF</sequence>
<name>A0ABT6BLH2_9BACT</name>
<feature type="domain" description="Alginate export" evidence="1">
    <location>
        <begin position="61"/>
        <end position="442"/>
    </location>
</feature>
<dbReference type="SUPFAM" id="SSF56935">
    <property type="entry name" value="Porins"/>
    <property type="match status" value="1"/>
</dbReference>
<dbReference type="InterPro" id="IPR023614">
    <property type="entry name" value="Porin_dom_sf"/>
</dbReference>
<evidence type="ECO:0000259" key="1">
    <source>
        <dbReference type="Pfam" id="PF13372"/>
    </source>
</evidence>
<evidence type="ECO:0000313" key="2">
    <source>
        <dbReference type="EMBL" id="MDF5691188.1"/>
    </source>
</evidence>